<protein>
    <submittedName>
        <fullName evidence="1">Oidioi.mRNA.OKI2018_I69.XSR.g14096.t1.cds</fullName>
    </submittedName>
</protein>
<dbReference type="EMBL" id="OU015569">
    <property type="protein sequence ID" value="CAG5095239.1"/>
    <property type="molecule type" value="Genomic_DNA"/>
</dbReference>
<gene>
    <name evidence="1" type="ORF">OKIOD_LOCUS5654</name>
</gene>
<sequence length="186" mass="21853">MKVSAGLLAISGAIDVDTKKVPPRHPLQRLHRLTQFSAEILNQWFDFLPSKDLWIGKFAANAARMRTNFERGQQRCGFYDPSLPHGGPFDPDERFLDGEFDDYEDFEFDERYDREDPCKGSRQITTGYRKWAQRYLSQCSGQSRYRFQIKRMHKWRNILHAHLNRHTGSACPRRESDMDILDSPLI</sequence>
<proteinExistence type="predicted"/>
<reference evidence="1 2" key="1">
    <citation type="submission" date="2021-04" db="EMBL/GenBank/DDBJ databases">
        <authorList>
            <person name="Bliznina A."/>
        </authorList>
    </citation>
    <scope>NUCLEOTIDE SEQUENCE [LARGE SCALE GENOMIC DNA]</scope>
</reference>
<evidence type="ECO:0000313" key="1">
    <source>
        <dbReference type="EMBL" id="CAG5095239.1"/>
    </source>
</evidence>
<dbReference type="Proteomes" id="UP001158576">
    <property type="component" value="Chromosome XSR"/>
</dbReference>
<evidence type="ECO:0000313" key="2">
    <source>
        <dbReference type="Proteomes" id="UP001158576"/>
    </source>
</evidence>
<name>A0ABN7SDN9_OIKDI</name>
<keyword evidence="2" id="KW-1185">Reference proteome</keyword>
<organism evidence="1 2">
    <name type="scientific">Oikopleura dioica</name>
    <name type="common">Tunicate</name>
    <dbReference type="NCBI Taxonomy" id="34765"/>
    <lineage>
        <taxon>Eukaryota</taxon>
        <taxon>Metazoa</taxon>
        <taxon>Chordata</taxon>
        <taxon>Tunicata</taxon>
        <taxon>Appendicularia</taxon>
        <taxon>Copelata</taxon>
        <taxon>Oikopleuridae</taxon>
        <taxon>Oikopleura</taxon>
    </lineage>
</organism>
<accession>A0ABN7SDN9</accession>